<name>A3U461_PSEBH</name>
<dbReference type="STRING" id="252305.OB2597_00065"/>
<keyword evidence="4" id="KW-1185">Reference proteome</keyword>
<dbReference type="AlphaFoldDB" id="A3U461"/>
<comment type="caution">
    <text evidence="3">The sequence shown here is derived from an EMBL/GenBank/DDBJ whole genome shotgun (WGS) entry which is preliminary data.</text>
</comment>
<dbReference type="RefSeq" id="WP_009804267.1">
    <property type="nucleotide sequence ID" value="NZ_CH724131.1"/>
</dbReference>
<dbReference type="eggNOG" id="ENOG5032YVA">
    <property type="taxonomic scope" value="Bacteria"/>
</dbReference>
<evidence type="ECO:0000259" key="2">
    <source>
        <dbReference type="Pfam" id="PF11160"/>
    </source>
</evidence>
<dbReference type="Proteomes" id="UP000004318">
    <property type="component" value="Unassembled WGS sequence"/>
</dbReference>
<feature type="domain" description="Hypervirulence associated protein TUDOR" evidence="2">
    <location>
        <begin position="5"/>
        <end position="66"/>
    </location>
</feature>
<sequence length="69" mass="7986">MIREGTQVRWNWGNGTGTGKVQETFHETVTRRIKGEEITRKGSRDNPAYLIRQEDGTRLLKLKSEVERA</sequence>
<accession>A3U461</accession>
<dbReference type="InterPro" id="IPR021331">
    <property type="entry name" value="Hva1_TUDOR"/>
</dbReference>
<reference evidence="3 4" key="1">
    <citation type="journal article" date="2010" name="J. Bacteriol.">
        <title>Genome sequences of Oceanicola granulosus HTCC2516(T) and Oceanicola batsensis HTCC2597(TDelta).</title>
        <authorList>
            <person name="Thrash J.C."/>
            <person name="Cho J.C."/>
            <person name="Vergin K.L."/>
            <person name="Giovannoni S.J."/>
        </authorList>
    </citation>
    <scope>NUCLEOTIDE SEQUENCE [LARGE SCALE GENOMIC DNA]</scope>
    <source>
        <strain evidence="4">ATCC BAA-863 / DSM 15984 / KCTC 12145 / HTCC2597</strain>
    </source>
</reference>
<organism evidence="3 4">
    <name type="scientific">Pseudooceanicola batsensis (strain ATCC BAA-863 / DSM 15984 / KCTC 12145 / HTCC2597)</name>
    <name type="common">Oceanicola batsensis</name>
    <dbReference type="NCBI Taxonomy" id="252305"/>
    <lineage>
        <taxon>Bacteria</taxon>
        <taxon>Pseudomonadati</taxon>
        <taxon>Pseudomonadota</taxon>
        <taxon>Alphaproteobacteria</taxon>
        <taxon>Rhodobacterales</taxon>
        <taxon>Paracoccaceae</taxon>
        <taxon>Pseudooceanicola</taxon>
    </lineage>
</organism>
<dbReference type="OrthoDB" id="283968at2"/>
<dbReference type="HOGENOM" id="CLU_180079_0_0_5"/>
<evidence type="ECO:0000313" key="3">
    <source>
        <dbReference type="EMBL" id="EAQ01048.1"/>
    </source>
</evidence>
<evidence type="ECO:0000256" key="1">
    <source>
        <dbReference type="SAM" id="MobiDB-lite"/>
    </source>
</evidence>
<gene>
    <name evidence="3" type="ORF">OB2597_00065</name>
</gene>
<dbReference type="EMBL" id="AAMO01000020">
    <property type="protein sequence ID" value="EAQ01048.1"/>
    <property type="molecule type" value="Genomic_DNA"/>
</dbReference>
<evidence type="ECO:0000313" key="4">
    <source>
        <dbReference type="Proteomes" id="UP000004318"/>
    </source>
</evidence>
<feature type="region of interest" description="Disordered" evidence="1">
    <location>
        <begin position="1"/>
        <end position="20"/>
    </location>
</feature>
<proteinExistence type="predicted"/>
<protein>
    <recommendedName>
        <fullName evidence="2">Hypervirulence associated protein TUDOR domain-containing protein</fullName>
    </recommendedName>
</protein>
<dbReference type="Pfam" id="PF11160">
    <property type="entry name" value="Hva1_TUDOR"/>
    <property type="match status" value="1"/>
</dbReference>